<keyword evidence="2" id="KW-0732">Signal</keyword>
<dbReference type="PANTHER" id="PTHR42928">
    <property type="entry name" value="TRICARBOXYLATE-BINDING PROTEIN"/>
    <property type="match status" value="1"/>
</dbReference>
<accession>A0ABV2QDY0</accession>
<reference evidence="3 4" key="1">
    <citation type="submission" date="2024-06" db="EMBL/GenBank/DDBJ databases">
        <title>Sorghum-associated microbial communities from plants grown in Nebraska, USA.</title>
        <authorList>
            <person name="Schachtman D."/>
        </authorList>
    </citation>
    <scope>NUCLEOTIDE SEQUENCE [LARGE SCALE GENOMIC DNA]</scope>
    <source>
        <strain evidence="3 4">2709</strain>
    </source>
</reference>
<dbReference type="RefSeq" id="WP_354447185.1">
    <property type="nucleotide sequence ID" value="NZ_JBEPSH010000009.1"/>
</dbReference>
<dbReference type="CDD" id="cd07012">
    <property type="entry name" value="PBP2_Bug_TTT"/>
    <property type="match status" value="1"/>
</dbReference>
<keyword evidence="3" id="KW-0675">Receptor</keyword>
<evidence type="ECO:0000256" key="2">
    <source>
        <dbReference type="SAM" id="SignalP"/>
    </source>
</evidence>
<comment type="similarity">
    <text evidence="1">Belongs to the UPF0065 (bug) family.</text>
</comment>
<feature type="signal peptide" evidence="2">
    <location>
        <begin position="1"/>
        <end position="24"/>
    </location>
</feature>
<comment type="caution">
    <text evidence="3">The sequence shown here is derived from an EMBL/GenBank/DDBJ whole genome shotgun (WGS) entry which is preliminary data.</text>
</comment>
<name>A0ABV2QDY0_9BURK</name>
<proteinExistence type="inferred from homology"/>
<dbReference type="PANTHER" id="PTHR42928:SF5">
    <property type="entry name" value="BLR1237 PROTEIN"/>
    <property type="match status" value="1"/>
</dbReference>
<protein>
    <submittedName>
        <fullName evidence="3">Tripartite-type tricarboxylate transporter receptor subunit TctC</fullName>
    </submittedName>
</protein>
<gene>
    <name evidence="3" type="ORF">ABIE13_004377</name>
</gene>
<evidence type="ECO:0000313" key="3">
    <source>
        <dbReference type="EMBL" id="MET4579249.1"/>
    </source>
</evidence>
<organism evidence="3 4">
    <name type="scientific">Ottowia thiooxydans</name>
    <dbReference type="NCBI Taxonomy" id="219182"/>
    <lineage>
        <taxon>Bacteria</taxon>
        <taxon>Pseudomonadati</taxon>
        <taxon>Pseudomonadota</taxon>
        <taxon>Betaproteobacteria</taxon>
        <taxon>Burkholderiales</taxon>
        <taxon>Comamonadaceae</taxon>
        <taxon>Ottowia</taxon>
    </lineage>
</organism>
<dbReference type="PIRSF" id="PIRSF017082">
    <property type="entry name" value="YflP"/>
    <property type="match status" value="1"/>
</dbReference>
<keyword evidence="4" id="KW-1185">Reference proteome</keyword>
<dbReference type="InterPro" id="IPR005064">
    <property type="entry name" value="BUG"/>
</dbReference>
<dbReference type="SUPFAM" id="SSF53850">
    <property type="entry name" value="Periplasmic binding protein-like II"/>
    <property type="match status" value="1"/>
</dbReference>
<feature type="chain" id="PRO_5046161071" evidence="2">
    <location>
        <begin position="25"/>
        <end position="321"/>
    </location>
</feature>
<evidence type="ECO:0000313" key="4">
    <source>
        <dbReference type="Proteomes" id="UP001549320"/>
    </source>
</evidence>
<dbReference type="Pfam" id="PF03401">
    <property type="entry name" value="TctC"/>
    <property type="match status" value="1"/>
</dbReference>
<sequence>MQRRDLLNSAALGALALTSGLVSAQTPARNLRVLVPTGPGGITDTMQRAALPVVEKELGQTVVLDYKPGAAGIAAIQTGLGSPADGSTVIGVYTSLAFNPWTYSKLSYDTFKDLEMVSLLVNIPLVLAVGPAVPVKTMSELVAWGRANPGKLTIAASGLGGGSHLGGLLLSMSGGFDVTVVPYKGGAAALPDLLAGRVALMLDAYQTLRPHAESGRLTLLGVSSPRRQEFAPDLPPISDTLPGYSTASWQGVAVRAGTPAAEKERISRAYARAMRDPAIRANLIAQGLEPVGSTPKEFTDVLQADYEKWGPVIRKAGLKND</sequence>
<dbReference type="Gene3D" id="3.40.190.10">
    <property type="entry name" value="Periplasmic binding protein-like II"/>
    <property type="match status" value="1"/>
</dbReference>
<dbReference type="Proteomes" id="UP001549320">
    <property type="component" value="Unassembled WGS sequence"/>
</dbReference>
<dbReference type="InterPro" id="IPR042100">
    <property type="entry name" value="Bug_dom1"/>
</dbReference>
<dbReference type="EMBL" id="JBEPSH010000009">
    <property type="protein sequence ID" value="MET4579249.1"/>
    <property type="molecule type" value="Genomic_DNA"/>
</dbReference>
<evidence type="ECO:0000256" key="1">
    <source>
        <dbReference type="ARBA" id="ARBA00006987"/>
    </source>
</evidence>
<dbReference type="Gene3D" id="3.40.190.150">
    <property type="entry name" value="Bordetella uptake gene, domain 1"/>
    <property type="match status" value="1"/>
</dbReference>